<keyword evidence="2" id="KW-0677">Repeat</keyword>
<sequence>MVLLDRHLIEGNVSTLGKHPISNKHIFTKLVLQHQHLEAIDVLAEFPHLQDVDVAENQITTLAPLAHLPFLIRLDASHNELTTLLDFDTPLCTKAQAWVDGSHAIGSMLHVANVAWNRITAMRDLSRHRYIQELVLDHNEITEISGLSALVFLKHVSLSHNKLRSTKGLTGNLPIETLDLSHNEISNTADLPRLARLLRVNLAHNSIEALKDFGNCKVLQTLDVSHNRIRELHHIDALTKLQDLSHLDLSHCPITRIPNYRYRVLVRTRQLIELDTIPASVRERIKAQVLHGEDIPSRVDVFEKHLQDREAFVNHLPPLDRDFRYRELSTSGVGHLFCSKKPTAPASKESTKSFATEAASHAILVAQAKIATTRFAANVLDNMPKRYPVLFGRDIVSKGLTRTRSVTDTKS</sequence>
<gene>
    <name evidence="3" type="ORF">SPRG_10329</name>
</gene>
<evidence type="ECO:0000313" key="3">
    <source>
        <dbReference type="EMBL" id="KDO24514.1"/>
    </source>
</evidence>
<evidence type="ECO:0000313" key="4">
    <source>
        <dbReference type="Proteomes" id="UP000030745"/>
    </source>
</evidence>
<dbReference type="KEGG" id="spar:SPRG_10329"/>
<dbReference type="PANTHER" id="PTHR46652">
    <property type="entry name" value="LEUCINE-RICH REPEAT AND IQ DOMAIN-CONTAINING PROTEIN 1-RELATED"/>
    <property type="match status" value="1"/>
</dbReference>
<dbReference type="VEuPathDB" id="FungiDB:SPRG_10329"/>
<protein>
    <recommendedName>
        <fullName evidence="5">U2A'/phosphoprotein 32 family A C-terminal domain-containing protein</fullName>
    </recommendedName>
</protein>
<dbReference type="PROSITE" id="PS51450">
    <property type="entry name" value="LRR"/>
    <property type="match status" value="5"/>
</dbReference>
<dbReference type="SMART" id="SM00365">
    <property type="entry name" value="LRR_SD22"/>
    <property type="match status" value="5"/>
</dbReference>
<dbReference type="PANTHER" id="PTHR46652:SF3">
    <property type="entry name" value="LEUCINE-RICH REPEAT-CONTAINING PROTEIN 9"/>
    <property type="match status" value="1"/>
</dbReference>
<keyword evidence="1" id="KW-0433">Leucine-rich repeat</keyword>
<evidence type="ECO:0000256" key="1">
    <source>
        <dbReference type="ARBA" id="ARBA00022614"/>
    </source>
</evidence>
<proteinExistence type="predicted"/>
<dbReference type="OrthoDB" id="6334211at2759"/>
<dbReference type="Gene3D" id="3.80.10.10">
    <property type="entry name" value="Ribonuclease Inhibitor"/>
    <property type="match status" value="3"/>
</dbReference>
<dbReference type="InterPro" id="IPR032675">
    <property type="entry name" value="LRR_dom_sf"/>
</dbReference>
<dbReference type="InterPro" id="IPR050836">
    <property type="entry name" value="SDS22/Internalin_LRR"/>
</dbReference>
<dbReference type="EMBL" id="KK583241">
    <property type="protein sequence ID" value="KDO24514.1"/>
    <property type="molecule type" value="Genomic_DNA"/>
</dbReference>
<dbReference type="GeneID" id="24132445"/>
<name>A0A067C145_SAPPC</name>
<accession>A0A067C145</accession>
<dbReference type="STRING" id="695850.A0A067C145"/>
<dbReference type="InterPro" id="IPR001611">
    <property type="entry name" value="Leu-rich_rpt"/>
</dbReference>
<dbReference type="SUPFAM" id="SSF52058">
    <property type="entry name" value="L domain-like"/>
    <property type="match status" value="1"/>
</dbReference>
<evidence type="ECO:0000256" key="2">
    <source>
        <dbReference type="ARBA" id="ARBA00022737"/>
    </source>
</evidence>
<evidence type="ECO:0008006" key="5">
    <source>
        <dbReference type="Google" id="ProtNLM"/>
    </source>
</evidence>
<dbReference type="AlphaFoldDB" id="A0A067C145"/>
<organism evidence="3 4">
    <name type="scientific">Saprolegnia parasitica (strain CBS 223.65)</name>
    <dbReference type="NCBI Taxonomy" id="695850"/>
    <lineage>
        <taxon>Eukaryota</taxon>
        <taxon>Sar</taxon>
        <taxon>Stramenopiles</taxon>
        <taxon>Oomycota</taxon>
        <taxon>Saprolegniomycetes</taxon>
        <taxon>Saprolegniales</taxon>
        <taxon>Saprolegniaceae</taxon>
        <taxon>Saprolegnia</taxon>
    </lineage>
</organism>
<dbReference type="Pfam" id="PF14580">
    <property type="entry name" value="LRR_9"/>
    <property type="match status" value="1"/>
</dbReference>
<dbReference type="RefSeq" id="XP_012204776.1">
    <property type="nucleotide sequence ID" value="XM_012349386.1"/>
</dbReference>
<keyword evidence="4" id="KW-1185">Reference proteome</keyword>
<reference evidence="3 4" key="1">
    <citation type="journal article" date="2013" name="PLoS Genet.">
        <title>Distinctive expansion of potential virulence genes in the genome of the oomycete fish pathogen Saprolegnia parasitica.</title>
        <authorList>
            <person name="Jiang R.H."/>
            <person name="de Bruijn I."/>
            <person name="Haas B.J."/>
            <person name="Belmonte R."/>
            <person name="Lobach L."/>
            <person name="Christie J."/>
            <person name="van den Ackerveken G."/>
            <person name="Bottin A."/>
            <person name="Bulone V."/>
            <person name="Diaz-Moreno S.M."/>
            <person name="Dumas B."/>
            <person name="Fan L."/>
            <person name="Gaulin E."/>
            <person name="Govers F."/>
            <person name="Grenville-Briggs L.J."/>
            <person name="Horner N.R."/>
            <person name="Levin J.Z."/>
            <person name="Mammella M."/>
            <person name="Meijer H.J."/>
            <person name="Morris P."/>
            <person name="Nusbaum C."/>
            <person name="Oome S."/>
            <person name="Phillips A.J."/>
            <person name="van Rooyen D."/>
            <person name="Rzeszutek E."/>
            <person name="Saraiva M."/>
            <person name="Secombes C.J."/>
            <person name="Seidl M.F."/>
            <person name="Snel B."/>
            <person name="Stassen J.H."/>
            <person name="Sykes S."/>
            <person name="Tripathy S."/>
            <person name="van den Berg H."/>
            <person name="Vega-Arreguin J.C."/>
            <person name="Wawra S."/>
            <person name="Young S.K."/>
            <person name="Zeng Q."/>
            <person name="Dieguez-Uribeondo J."/>
            <person name="Russ C."/>
            <person name="Tyler B.M."/>
            <person name="van West P."/>
        </authorList>
    </citation>
    <scope>NUCLEOTIDE SEQUENCE [LARGE SCALE GENOMIC DNA]</scope>
    <source>
        <strain evidence="3 4">CBS 223.65</strain>
    </source>
</reference>
<dbReference type="Proteomes" id="UP000030745">
    <property type="component" value="Unassembled WGS sequence"/>
</dbReference>